<dbReference type="AlphaFoldDB" id="A0A9X8WN16"/>
<name>A0A9X8WN16_9BACI</name>
<reference evidence="1 2" key="1">
    <citation type="submission" date="2017-01" db="EMBL/GenBank/DDBJ databases">
        <authorList>
            <person name="Varghese N."/>
            <person name="Submissions S."/>
        </authorList>
    </citation>
    <scope>NUCLEOTIDE SEQUENCE [LARGE SCALE GENOMIC DNA]</scope>
    <source>
        <strain evidence="1 2">RUG2-6</strain>
    </source>
</reference>
<comment type="caution">
    <text evidence="1">The sequence shown here is derived from an EMBL/GenBank/DDBJ whole genome shotgun (WGS) entry which is preliminary data.</text>
</comment>
<proteinExistence type="predicted"/>
<gene>
    <name evidence="1" type="ORF">SAMN05878482_1112</name>
</gene>
<evidence type="ECO:0000313" key="2">
    <source>
        <dbReference type="Proteomes" id="UP000185829"/>
    </source>
</evidence>
<evidence type="ECO:0000313" key="1">
    <source>
        <dbReference type="EMBL" id="SIS05391.1"/>
    </source>
</evidence>
<dbReference type="EMBL" id="FTMX01000011">
    <property type="protein sequence ID" value="SIS05391.1"/>
    <property type="molecule type" value="Genomic_DNA"/>
</dbReference>
<organism evidence="1 2">
    <name type="scientific">Peribacillus simplex</name>
    <dbReference type="NCBI Taxonomy" id="1478"/>
    <lineage>
        <taxon>Bacteria</taxon>
        <taxon>Bacillati</taxon>
        <taxon>Bacillota</taxon>
        <taxon>Bacilli</taxon>
        <taxon>Bacillales</taxon>
        <taxon>Bacillaceae</taxon>
        <taxon>Peribacillus</taxon>
    </lineage>
</organism>
<sequence>MTDSESKLTEENDDKKLHKLVGSMEYTEAQLLEGMNGISEVYLKNSEEGTSETSDK</sequence>
<dbReference type="RefSeq" id="WP_179086171.1">
    <property type="nucleotide sequence ID" value="NZ_FTMX01000011.1"/>
</dbReference>
<accession>A0A9X8WN16</accession>
<protein>
    <submittedName>
        <fullName evidence="1">Uncharacterized protein</fullName>
    </submittedName>
</protein>
<dbReference type="Proteomes" id="UP000185829">
    <property type="component" value="Unassembled WGS sequence"/>
</dbReference>